<sequence>MYNLLVNGQLNIPDSKPLPDYENTTKMPHVIVADEAFSMSQHVMRPYARRNLDIKKRLFNYRLSRARRFVECTFGILANKGRVFHTAIMLDPDFVKDIVLAACVLHNFVRVRDGYQFEDTLTSPMENIEVIGTGGSCTAAKNIRNVFADYFTSPAGCVPWQYNMI</sequence>
<evidence type="ECO:0000256" key="1">
    <source>
        <dbReference type="ARBA" id="ARBA00001968"/>
    </source>
</evidence>
<evidence type="ECO:0000259" key="3">
    <source>
        <dbReference type="Pfam" id="PF13359"/>
    </source>
</evidence>
<dbReference type="EMBL" id="JANEYF010004689">
    <property type="protein sequence ID" value="KAJ8930354.1"/>
    <property type="molecule type" value="Genomic_DNA"/>
</dbReference>
<feature type="domain" description="DDE Tnp4" evidence="3">
    <location>
        <begin position="25"/>
        <end position="107"/>
    </location>
</feature>
<keyword evidence="5" id="KW-1185">Reference proteome</keyword>
<keyword evidence="2" id="KW-0479">Metal-binding</keyword>
<evidence type="ECO:0000256" key="2">
    <source>
        <dbReference type="ARBA" id="ARBA00022723"/>
    </source>
</evidence>
<protein>
    <recommendedName>
        <fullName evidence="3">DDE Tnp4 domain-containing protein</fullName>
    </recommendedName>
</protein>
<proteinExistence type="predicted"/>
<reference evidence="4" key="1">
    <citation type="journal article" date="2023" name="Insect Mol. Biol.">
        <title>Genome sequencing provides insights into the evolution of gene families encoding plant cell wall-degrading enzymes in longhorned beetles.</title>
        <authorList>
            <person name="Shin N.R."/>
            <person name="Okamura Y."/>
            <person name="Kirsch R."/>
            <person name="Pauchet Y."/>
        </authorList>
    </citation>
    <scope>NUCLEOTIDE SEQUENCE</scope>
    <source>
        <strain evidence="4">RBIC_L_NR</strain>
    </source>
</reference>
<accession>A0AAV8WUB5</accession>
<comment type="cofactor">
    <cofactor evidence="1">
        <name>a divalent metal cation</name>
        <dbReference type="ChEBI" id="CHEBI:60240"/>
    </cofactor>
</comment>
<organism evidence="4 5">
    <name type="scientific">Rhamnusium bicolor</name>
    <dbReference type="NCBI Taxonomy" id="1586634"/>
    <lineage>
        <taxon>Eukaryota</taxon>
        <taxon>Metazoa</taxon>
        <taxon>Ecdysozoa</taxon>
        <taxon>Arthropoda</taxon>
        <taxon>Hexapoda</taxon>
        <taxon>Insecta</taxon>
        <taxon>Pterygota</taxon>
        <taxon>Neoptera</taxon>
        <taxon>Endopterygota</taxon>
        <taxon>Coleoptera</taxon>
        <taxon>Polyphaga</taxon>
        <taxon>Cucujiformia</taxon>
        <taxon>Chrysomeloidea</taxon>
        <taxon>Cerambycidae</taxon>
        <taxon>Lepturinae</taxon>
        <taxon>Rhagiini</taxon>
        <taxon>Rhamnusium</taxon>
    </lineage>
</organism>
<dbReference type="Proteomes" id="UP001162156">
    <property type="component" value="Unassembled WGS sequence"/>
</dbReference>
<evidence type="ECO:0000313" key="5">
    <source>
        <dbReference type="Proteomes" id="UP001162156"/>
    </source>
</evidence>
<dbReference type="InterPro" id="IPR027806">
    <property type="entry name" value="HARBI1_dom"/>
</dbReference>
<comment type="caution">
    <text evidence="4">The sequence shown here is derived from an EMBL/GenBank/DDBJ whole genome shotgun (WGS) entry which is preliminary data.</text>
</comment>
<dbReference type="Pfam" id="PF13359">
    <property type="entry name" value="DDE_Tnp_4"/>
    <property type="match status" value="1"/>
</dbReference>
<gene>
    <name evidence="4" type="ORF">NQ314_016851</name>
</gene>
<evidence type="ECO:0000313" key="4">
    <source>
        <dbReference type="EMBL" id="KAJ8930354.1"/>
    </source>
</evidence>
<name>A0AAV8WUB5_9CUCU</name>
<dbReference type="AlphaFoldDB" id="A0AAV8WUB5"/>
<dbReference type="GO" id="GO:0046872">
    <property type="term" value="F:metal ion binding"/>
    <property type="evidence" value="ECO:0007669"/>
    <property type="project" value="UniProtKB-KW"/>
</dbReference>